<dbReference type="EMBL" id="CM037018">
    <property type="protein sequence ID" value="KAH7673640.1"/>
    <property type="molecule type" value="Genomic_DNA"/>
</dbReference>
<protein>
    <submittedName>
        <fullName evidence="1">Leucine zipper homeobox-associated protein</fullName>
    </submittedName>
</protein>
<reference evidence="2" key="1">
    <citation type="journal article" date="2022" name="Nat. Commun.">
        <title>Chromosome evolution and the genetic basis of agronomically important traits in greater yam.</title>
        <authorList>
            <person name="Bredeson J.V."/>
            <person name="Lyons J.B."/>
            <person name="Oniyinde I.O."/>
            <person name="Okereke N.R."/>
            <person name="Kolade O."/>
            <person name="Nnabue I."/>
            <person name="Nwadili C.O."/>
            <person name="Hribova E."/>
            <person name="Parker M."/>
            <person name="Nwogha J."/>
            <person name="Shu S."/>
            <person name="Carlson J."/>
            <person name="Kariba R."/>
            <person name="Muthemba S."/>
            <person name="Knop K."/>
            <person name="Barton G.J."/>
            <person name="Sherwood A.V."/>
            <person name="Lopez-Montes A."/>
            <person name="Asiedu R."/>
            <person name="Jamnadass R."/>
            <person name="Muchugi A."/>
            <person name="Goodstein D."/>
            <person name="Egesi C.N."/>
            <person name="Featherston J."/>
            <person name="Asfaw A."/>
            <person name="Simpson G.G."/>
            <person name="Dolezel J."/>
            <person name="Hendre P.S."/>
            <person name="Van Deynze A."/>
            <person name="Kumar P.L."/>
            <person name="Obidiegwu J.E."/>
            <person name="Bhattacharjee R."/>
            <person name="Rokhsar D.S."/>
        </authorList>
    </citation>
    <scope>NUCLEOTIDE SEQUENCE [LARGE SCALE GENOMIC DNA]</scope>
    <source>
        <strain evidence="2">cv. TDa95/00328</strain>
    </source>
</reference>
<name>A0ACB7VHW5_DIOAL</name>
<accession>A0ACB7VHW5</accession>
<sequence length="248" mass="27690">MDKGYGVCDTGLALGLGYKRKSPSQSFISGMNSLEPMLTLGLSGDPYGSPTMSKVLEESTQSPVSSFSNANPRSIKSEEIIGEETGTEKVSPRGSDDDEEVCAKKKLRLTKDQSALLEERFKEHTTLNPKQKQALAKQLNLRPRQVEVWFQNRRARTKLKQTELDCELLKRRCETLTDENQRLQREVQELKALKLKSPLFMQFLKTSPMICPACERITGGDAPKGGPLMVAPPKHLFFNPFTTHSAAC</sequence>
<gene>
    <name evidence="1" type="ORF">IHE45_08G020800</name>
</gene>
<comment type="caution">
    <text evidence="1">The sequence shown here is derived from an EMBL/GenBank/DDBJ whole genome shotgun (WGS) entry which is preliminary data.</text>
</comment>
<organism evidence="1 2">
    <name type="scientific">Dioscorea alata</name>
    <name type="common">Purple yam</name>
    <dbReference type="NCBI Taxonomy" id="55571"/>
    <lineage>
        <taxon>Eukaryota</taxon>
        <taxon>Viridiplantae</taxon>
        <taxon>Streptophyta</taxon>
        <taxon>Embryophyta</taxon>
        <taxon>Tracheophyta</taxon>
        <taxon>Spermatophyta</taxon>
        <taxon>Magnoliopsida</taxon>
        <taxon>Liliopsida</taxon>
        <taxon>Dioscoreales</taxon>
        <taxon>Dioscoreaceae</taxon>
        <taxon>Dioscorea</taxon>
    </lineage>
</organism>
<dbReference type="Proteomes" id="UP000827976">
    <property type="component" value="Chromosome 8"/>
</dbReference>
<keyword evidence="2" id="KW-1185">Reference proteome</keyword>
<evidence type="ECO:0000313" key="1">
    <source>
        <dbReference type="EMBL" id="KAH7673640.1"/>
    </source>
</evidence>
<keyword evidence="1" id="KW-0238">DNA-binding</keyword>
<keyword evidence="1" id="KW-0371">Homeobox</keyword>
<proteinExistence type="predicted"/>
<evidence type="ECO:0000313" key="2">
    <source>
        <dbReference type="Proteomes" id="UP000827976"/>
    </source>
</evidence>